<sequence length="96" mass="11056">MNTTNPDLGSIELDPINQQHQIDIVSPSQNQPSLSALLNLPCRDLLKGKIFLYRRISSTHLRLRWKRSRRIDAIHGRVEIIKGNPVKVVFIDRMSD</sequence>
<dbReference type="Proteomes" id="UP001172457">
    <property type="component" value="Chromosome 3"/>
</dbReference>
<reference evidence="1" key="1">
    <citation type="submission" date="2023-03" db="EMBL/GenBank/DDBJ databases">
        <title>Chromosome-scale reference genome and RAD-based genetic map of yellow starthistle (Centaurea solstitialis) reveal putative structural variation and QTLs associated with invader traits.</title>
        <authorList>
            <person name="Reatini B."/>
            <person name="Cang F.A."/>
            <person name="Jiang Q."/>
            <person name="Mckibben M.T.W."/>
            <person name="Barker M.S."/>
            <person name="Rieseberg L.H."/>
            <person name="Dlugosch K.M."/>
        </authorList>
    </citation>
    <scope>NUCLEOTIDE SEQUENCE</scope>
    <source>
        <strain evidence="1">CAN-66</strain>
        <tissue evidence="1">Leaf</tissue>
    </source>
</reference>
<protein>
    <submittedName>
        <fullName evidence="1">Uncharacterized protein</fullName>
    </submittedName>
</protein>
<keyword evidence="2" id="KW-1185">Reference proteome</keyword>
<gene>
    <name evidence="1" type="ORF">OSB04_012232</name>
</gene>
<dbReference type="AlphaFoldDB" id="A0AA38TVR3"/>
<name>A0AA38TVR3_9ASTR</name>
<evidence type="ECO:0000313" key="1">
    <source>
        <dbReference type="EMBL" id="KAJ9557618.1"/>
    </source>
</evidence>
<comment type="caution">
    <text evidence="1">The sequence shown here is derived from an EMBL/GenBank/DDBJ whole genome shotgun (WGS) entry which is preliminary data.</text>
</comment>
<proteinExistence type="predicted"/>
<evidence type="ECO:0000313" key="2">
    <source>
        <dbReference type="Proteomes" id="UP001172457"/>
    </source>
</evidence>
<dbReference type="EMBL" id="JARYMX010000003">
    <property type="protein sequence ID" value="KAJ9557618.1"/>
    <property type="molecule type" value="Genomic_DNA"/>
</dbReference>
<organism evidence="1 2">
    <name type="scientific">Centaurea solstitialis</name>
    <name type="common">yellow star-thistle</name>
    <dbReference type="NCBI Taxonomy" id="347529"/>
    <lineage>
        <taxon>Eukaryota</taxon>
        <taxon>Viridiplantae</taxon>
        <taxon>Streptophyta</taxon>
        <taxon>Embryophyta</taxon>
        <taxon>Tracheophyta</taxon>
        <taxon>Spermatophyta</taxon>
        <taxon>Magnoliopsida</taxon>
        <taxon>eudicotyledons</taxon>
        <taxon>Gunneridae</taxon>
        <taxon>Pentapetalae</taxon>
        <taxon>asterids</taxon>
        <taxon>campanulids</taxon>
        <taxon>Asterales</taxon>
        <taxon>Asteraceae</taxon>
        <taxon>Carduoideae</taxon>
        <taxon>Cardueae</taxon>
        <taxon>Centaureinae</taxon>
        <taxon>Centaurea</taxon>
    </lineage>
</organism>
<accession>A0AA38TVR3</accession>